<dbReference type="EMBL" id="BTRK01000005">
    <property type="protein sequence ID" value="GMR52386.1"/>
    <property type="molecule type" value="Genomic_DNA"/>
</dbReference>
<proteinExistence type="predicted"/>
<evidence type="ECO:0000313" key="2">
    <source>
        <dbReference type="Proteomes" id="UP001328107"/>
    </source>
</evidence>
<protein>
    <submittedName>
        <fullName evidence="1">Uncharacterized protein</fullName>
    </submittedName>
</protein>
<comment type="caution">
    <text evidence="1">The sequence shown here is derived from an EMBL/GenBank/DDBJ whole genome shotgun (WGS) entry which is preliminary data.</text>
</comment>
<evidence type="ECO:0000313" key="1">
    <source>
        <dbReference type="EMBL" id="GMR52386.1"/>
    </source>
</evidence>
<reference evidence="2" key="1">
    <citation type="submission" date="2022-10" db="EMBL/GenBank/DDBJ databases">
        <title>Genome assembly of Pristionchus species.</title>
        <authorList>
            <person name="Yoshida K."/>
            <person name="Sommer R.J."/>
        </authorList>
    </citation>
    <scope>NUCLEOTIDE SEQUENCE [LARGE SCALE GENOMIC DNA]</scope>
    <source>
        <strain evidence="2">RS5460</strain>
    </source>
</reference>
<accession>A0AAN5CWN1</accession>
<gene>
    <name evidence="1" type="ORF">PMAYCL1PPCAC_22581</name>
</gene>
<organism evidence="1 2">
    <name type="scientific">Pristionchus mayeri</name>
    <dbReference type="NCBI Taxonomy" id="1317129"/>
    <lineage>
        <taxon>Eukaryota</taxon>
        <taxon>Metazoa</taxon>
        <taxon>Ecdysozoa</taxon>
        <taxon>Nematoda</taxon>
        <taxon>Chromadorea</taxon>
        <taxon>Rhabditida</taxon>
        <taxon>Rhabditina</taxon>
        <taxon>Diplogasteromorpha</taxon>
        <taxon>Diplogasteroidea</taxon>
        <taxon>Neodiplogasteridae</taxon>
        <taxon>Pristionchus</taxon>
    </lineage>
</organism>
<dbReference type="AlphaFoldDB" id="A0AAN5CWN1"/>
<dbReference type="Proteomes" id="UP001328107">
    <property type="component" value="Unassembled WGS sequence"/>
</dbReference>
<sequence>MNNFVKKYSFIGFALHDIKVDNEFVDGCTNALEGTDVPNISIEDTNFVESLNVEKFHELILSMKPVALEIELSDVHIPPNFDQFFTESFLIAFARPYIERPLLIRLSNHETLSFELLLNSDYDDNEKNRWTASKEFLPILAYFQKFQMYKLMLTPWDLIKLIQIRLDLDVVESEWYFTMTEEFKEWHLISLKDGVIRHIFDT</sequence>
<keyword evidence="2" id="KW-1185">Reference proteome</keyword>
<name>A0AAN5CWN1_9BILA</name>